<dbReference type="Proteomes" id="UP000798662">
    <property type="component" value="Chromosome 2"/>
</dbReference>
<proteinExistence type="predicted"/>
<evidence type="ECO:0000313" key="1">
    <source>
        <dbReference type="EMBL" id="KAK1866555.1"/>
    </source>
</evidence>
<protein>
    <submittedName>
        <fullName evidence="1">Uncharacterized protein</fullName>
    </submittedName>
</protein>
<sequence>MTGAATPRRAAVCALRQAPRRRQAGSTGLAFSFGRGGRRKDDAAVLLAQPSAAPVVLEPVVDAETAALRAAPIAARVKEVFTTSTSSALSGSIFGLLFGIVSGTVGRKGVGPTLAAAQAQARSWGGVSAVYSGLQTAAKVARAKNDRWNNVIGACGSGAAFSCASGGGPRAAVQGCVSFALFSYVIDGLVPSTGGDPATKTDAELLK</sequence>
<dbReference type="EMBL" id="CM020619">
    <property type="protein sequence ID" value="KAK1866555.1"/>
    <property type="molecule type" value="Genomic_DNA"/>
</dbReference>
<evidence type="ECO:0000313" key="2">
    <source>
        <dbReference type="Proteomes" id="UP000798662"/>
    </source>
</evidence>
<gene>
    <name evidence="1" type="ORF">I4F81_009071</name>
</gene>
<name>A0ACC3C9A6_PYRYE</name>
<organism evidence="1 2">
    <name type="scientific">Pyropia yezoensis</name>
    <name type="common">Susabi-nori</name>
    <name type="synonym">Porphyra yezoensis</name>
    <dbReference type="NCBI Taxonomy" id="2788"/>
    <lineage>
        <taxon>Eukaryota</taxon>
        <taxon>Rhodophyta</taxon>
        <taxon>Bangiophyceae</taxon>
        <taxon>Bangiales</taxon>
        <taxon>Bangiaceae</taxon>
        <taxon>Pyropia</taxon>
    </lineage>
</organism>
<comment type="caution">
    <text evidence="1">The sequence shown here is derived from an EMBL/GenBank/DDBJ whole genome shotgun (WGS) entry which is preliminary data.</text>
</comment>
<accession>A0ACC3C9A6</accession>
<keyword evidence="2" id="KW-1185">Reference proteome</keyword>
<reference evidence="1" key="1">
    <citation type="submission" date="2019-11" db="EMBL/GenBank/DDBJ databases">
        <title>Nori genome reveals adaptations in red seaweeds to the harsh intertidal environment.</title>
        <authorList>
            <person name="Wang D."/>
            <person name="Mao Y."/>
        </authorList>
    </citation>
    <scope>NUCLEOTIDE SEQUENCE</scope>
    <source>
        <tissue evidence="1">Gametophyte</tissue>
    </source>
</reference>